<protein>
    <submittedName>
        <fullName evidence="1">SynChlorMet cassette protein ScmD</fullName>
    </submittedName>
</protein>
<dbReference type="NCBIfam" id="TIGR04248">
    <property type="entry name" value="SCM_PqqD_rel"/>
    <property type="match status" value="1"/>
</dbReference>
<sequence length="95" mass="10842">MPDNNKPIANPMVVLREEFDDWAILFDPDSGNAFGINPVSVFVWKRLDGKHTVEDILKELRKSCETVPEDASEHIKEFIQDMVKHGLIGYEAEKS</sequence>
<dbReference type="InterPro" id="IPR026342">
    <property type="entry name" value="SCM_PqqD-rel"/>
</dbReference>
<proteinExistence type="predicted"/>
<dbReference type="Gene3D" id="1.10.10.1150">
    <property type="entry name" value="Coenzyme PQQ synthesis protein D (PqqD)"/>
    <property type="match status" value="1"/>
</dbReference>
<dbReference type="InterPro" id="IPR041881">
    <property type="entry name" value="PqqD_sf"/>
</dbReference>
<name>A0A1F7SHC5_9BACT</name>
<dbReference type="Pfam" id="PF05402">
    <property type="entry name" value="PqqD"/>
    <property type="match status" value="1"/>
</dbReference>
<dbReference type="Proteomes" id="UP000178082">
    <property type="component" value="Unassembled WGS sequence"/>
</dbReference>
<dbReference type="EMBL" id="MGDI01000031">
    <property type="protein sequence ID" value="OGL52567.1"/>
    <property type="molecule type" value="Genomic_DNA"/>
</dbReference>
<accession>A0A1F7SHC5</accession>
<comment type="caution">
    <text evidence="1">The sequence shown here is derived from an EMBL/GenBank/DDBJ whole genome shotgun (WGS) entry which is preliminary data.</text>
</comment>
<dbReference type="STRING" id="1817883.A3G31_11400"/>
<reference evidence="1 2" key="1">
    <citation type="journal article" date="2016" name="Nat. Commun.">
        <title>Thousands of microbial genomes shed light on interconnected biogeochemical processes in an aquifer system.</title>
        <authorList>
            <person name="Anantharaman K."/>
            <person name="Brown C.T."/>
            <person name="Hug L.A."/>
            <person name="Sharon I."/>
            <person name="Castelle C.J."/>
            <person name="Probst A.J."/>
            <person name="Thomas B.C."/>
            <person name="Singh A."/>
            <person name="Wilkins M.J."/>
            <person name="Karaoz U."/>
            <person name="Brodie E.L."/>
            <person name="Williams K.H."/>
            <person name="Hubbard S.S."/>
            <person name="Banfield J.F."/>
        </authorList>
    </citation>
    <scope>NUCLEOTIDE SEQUENCE [LARGE SCALE GENOMIC DNA]</scope>
</reference>
<dbReference type="AlphaFoldDB" id="A0A1F7SHC5"/>
<evidence type="ECO:0000313" key="2">
    <source>
        <dbReference type="Proteomes" id="UP000178082"/>
    </source>
</evidence>
<organism evidence="1 2">
    <name type="scientific">Candidatus Schekmanbacteria bacterium RIFCSPLOWO2_12_FULL_38_15</name>
    <dbReference type="NCBI Taxonomy" id="1817883"/>
    <lineage>
        <taxon>Bacteria</taxon>
        <taxon>Candidatus Schekmaniibacteriota</taxon>
    </lineage>
</organism>
<evidence type="ECO:0000313" key="1">
    <source>
        <dbReference type="EMBL" id="OGL52567.1"/>
    </source>
</evidence>
<dbReference type="InterPro" id="IPR008792">
    <property type="entry name" value="PQQD"/>
</dbReference>
<gene>
    <name evidence="1" type="ORF">A3G31_11400</name>
</gene>